<feature type="domain" description="Lipid-binding serum glycoprotein C-terminal" evidence="9">
    <location>
        <begin position="276"/>
        <end position="478"/>
    </location>
</feature>
<dbReference type="FunFam" id="3.15.20.10:FF:000001">
    <property type="entry name" value="Phospholipid transfer protein"/>
    <property type="match status" value="1"/>
</dbReference>
<reference evidence="10 11" key="1">
    <citation type="journal article" date="2023" name="Mol. Biol. Evol.">
        <title>Genomics of Secondarily Temperate Adaptation in the Only Non-Antarctic Icefish.</title>
        <authorList>
            <person name="Rivera-Colon A.G."/>
            <person name="Rayamajhi N."/>
            <person name="Minhas B.F."/>
            <person name="Madrigal G."/>
            <person name="Bilyk K.T."/>
            <person name="Yoon V."/>
            <person name="Hune M."/>
            <person name="Gregory S."/>
            <person name="Cheng C.H.C."/>
            <person name="Catchen J.M."/>
        </authorList>
    </citation>
    <scope>NUCLEOTIDE SEQUENCE [LARGE SCALE GENOMIC DNA]</scope>
    <source>
        <strain evidence="10">JC2023a</strain>
    </source>
</reference>
<comment type="subcellular location">
    <subcellularLocation>
        <location evidence="1 7">Secreted</location>
    </subcellularLocation>
</comment>
<dbReference type="GO" id="GO:0008289">
    <property type="term" value="F:lipid binding"/>
    <property type="evidence" value="ECO:0007669"/>
    <property type="project" value="InterPro"/>
</dbReference>
<evidence type="ECO:0000313" key="11">
    <source>
        <dbReference type="Proteomes" id="UP001335648"/>
    </source>
</evidence>
<keyword evidence="7" id="KW-0391">Immunity</keyword>
<dbReference type="SMART" id="SM00329">
    <property type="entry name" value="BPI2"/>
    <property type="match status" value="1"/>
</dbReference>
<keyword evidence="11" id="KW-1185">Reference proteome</keyword>
<dbReference type="Pfam" id="PF01273">
    <property type="entry name" value="LBP_BPI_CETP"/>
    <property type="match status" value="1"/>
</dbReference>
<evidence type="ECO:0000259" key="8">
    <source>
        <dbReference type="SMART" id="SM00328"/>
    </source>
</evidence>
<evidence type="ECO:0000256" key="5">
    <source>
        <dbReference type="ARBA" id="ARBA00023180"/>
    </source>
</evidence>
<comment type="domain">
    <text evidence="7">The N- and C-terminal barrels adopt an identical fold despite having only 13% of conserved residues.</text>
</comment>
<keyword evidence="7" id="KW-0044">Antibiotic</keyword>
<dbReference type="InterPro" id="IPR032942">
    <property type="entry name" value="BPI/LBP/Plunc"/>
</dbReference>
<comment type="caution">
    <text evidence="10">The sequence shown here is derived from an EMBL/GenBank/DDBJ whole genome shotgun (WGS) entry which is preliminary data.</text>
</comment>
<dbReference type="AlphaFoldDB" id="A0AAN8C088"/>
<protein>
    <recommendedName>
        <fullName evidence="7">Bactericidal permeability-increasing protein</fullName>
        <shortName evidence="7">BPI</shortName>
    </recommendedName>
</protein>
<dbReference type="GO" id="GO:0050829">
    <property type="term" value="P:defense response to Gram-negative bacterium"/>
    <property type="evidence" value="ECO:0007669"/>
    <property type="project" value="UniProtKB-UniRule"/>
</dbReference>
<dbReference type="Gene3D" id="3.15.20.10">
    <property type="entry name" value="Bactericidal permeability-increasing protein, domain 2"/>
    <property type="match status" value="1"/>
</dbReference>
<dbReference type="FunFam" id="3.15.10.10:FF:000001">
    <property type="entry name" value="phospholipid transfer protein-like"/>
    <property type="match status" value="1"/>
</dbReference>
<evidence type="ECO:0000256" key="2">
    <source>
        <dbReference type="ARBA" id="ARBA00007292"/>
    </source>
</evidence>
<proteinExistence type="inferred from homology"/>
<dbReference type="Pfam" id="PF02886">
    <property type="entry name" value="LBP_BPI_CETP_C"/>
    <property type="match status" value="1"/>
</dbReference>
<dbReference type="InterPro" id="IPR017943">
    <property type="entry name" value="Bactericidal_perm-incr_a/b_dom"/>
</dbReference>
<dbReference type="GO" id="GO:0045087">
    <property type="term" value="P:innate immune response"/>
    <property type="evidence" value="ECO:0007669"/>
    <property type="project" value="UniProtKB-UniRule"/>
</dbReference>
<keyword evidence="5 7" id="KW-0325">Glycoprotein</keyword>
<dbReference type="InterPro" id="IPR017942">
    <property type="entry name" value="Lipid-bd_serum_glycop_N"/>
</dbReference>
<accession>A0AAN8C088</accession>
<evidence type="ECO:0000256" key="6">
    <source>
        <dbReference type="PIRSR" id="PIRSR002417-50"/>
    </source>
</evidence>
<keyword evidence="3 7" id="KW-0964">Secreted</keyword>
<gene>
    <name evidence="10" type="ORF">CesoFtcFv8_011070</name>
</gene>
<evidence type="ECO:0000256" key="3">
    <source>
        <dbReference type="ARBA" id="ARBA00022525"/>
    </source>
</evidence>
<dbReference type="InterPro" id="IPR001124">
    <property type="entry name" value="Lipid-bd_serum_glycop_C"/>
</dbReference>
<sequence>MPFNLVNHSAVIQLSRPRKMLPAVIVVLMLISFTRGENPAIQVILTRKGLQYGKHLGAGWVQEKLEHITLPDFNGEVLGIHYILTGITITKCDFPEPIVEFNPNNTGFTTSISGLSVALTGGWVTHFGLIHDGGSFKMAIFGLDVTSVVELGKDSDGHLSVTSVSCDAQVGDVDIRFEGGASWIFQPFVEHFKGWIRGEIRSKICPNVEESIVSLDYHLQAMEVSIQVDEDLVLDIPLTGVPVIHASSMILGLKGEFYDRTHERPPFEAQNFTVPEQPDYMLSMGLSEFTVNSASYALYSRGWLHVLITDSMIPPYIHVRLNTSSMGPYVPQLPKMFPGLLMNLQVYASEVPMFSFQPGVVKLDLAGAVKASAIEPNSTQIPLFKLNVDLQFDGKVWVAAGRLKGSMGLQNLTLTLAGSEVGHFETDTLESLVKMGVMAGLAKLNVELGKGVVLPRMRNTQLVNTVLGVEEGFIAMCSDAEVFTDRFN</sequence>
<organism evidence="10 11">
    <name type="scientific">Champsocephalus esox</name>
    <name type="common">pike icefish</name>
    <dbReference type="NCBI Taxonomy" id="159716"/>
    <lineage>
        <taxon>Eukaryota</taxon>
        <taxon>Metazoa</taxon>
        <taxon>Chordata</taxon>
        <taxon>Craniata</taxon>
        <taxon>Vertebrata</taxon>
        <taxon>Euteleostomi</taxon>
        <taxon>Actinopterygii</taxon>
        <taxon>Neopterygii</taxon>
        <taxon>Teleostei</taxon>
        <taxon>Neoteleostei</taxon>
        <taxon>Acanthomorphata</taxon>
        <taxon>Eupercaria</taxon>
        <taxon>Perciformes</taxon>
        <taxon>Notothenioidei</taxon>
        <taxon>Channichthyidae</taxon>
        <taxon>Champsocephalus</taxon>
    </lineage>
</organism>
<keyword evidence="4 6" id="KW-1015">Disulfide bond</keyword>
<dbReference type="SMART" id="SM00328">
    <property type="entry name" value="BPI1"/>
    <property type="match status" value="1"/>
</dbReference>
<name>A0AAN8C088_9TELE</name>
<dbReference type="PANTHER" id="PTHR10504:SF132">
    <property type="entry name" value="BACTERICIDAL PERMEABILITY-INCREASING PROTEIN"/>
    <property type="match status" value="1"/>
</dbReference>
<dbReference type="PIRSF" id="PIRSF002417">
    <property type="entry name" value="Lipid_binding_protein"/>
    <property type="match status" value="1"/>
</dbReference>
<evidence type="ECO:0000259" key="9">
    <source>
        <dbReference type="SMART" id="SM00329"/>
    </source>
</evidence>
<evidence type="ECO:0000256" key="4">
    <source>
        <dbReference type="ARBA" id="ARBA00023157"/>
    </source>
</evidence>
<evidence type="ECO:0000256" key="1">
    <source>
        <dbReference type="ARBA" id="ARBA00004613"/>
    </source>
</evidence>
<comment type="subunit">
    <text evidence="7">Monomer. Homodimer; disulfide-linked.</text>
</comment>
<comment type="domain">
    <text evidence="7">The N-terminal region may be exposed to the interior of the granule, whereas the C-terminal portion may be embedded in the membrane. During phagocytosis and degranulation, proteases may be released and activated and cleave BPI at the junction of the N- and C-terminal portions of the molecule, providing controlled release of the N-terminal antibacterial fragment when bacteria are ingested.</text>
</comment>
<dbReference type="EMBL" id="JAULUE010002054">
    <property type="protein sequence ID" value="KAK5894372.1"/>
    <property type="molecule type" value="Genomic_DNA"/>
</dbReference>
<comment type="function">
    <text evidence="7">The cytotoxic action of BPI is limited to many species of Gram-negative bacteria; this specificity may be explained by a strong affinity of the very basic N-terminal half for the negatively charged lipopolysaccharides that are unique to the Gram-negative bacterial outer envelope.</text>
</comment>
<dbReference type="GO" id="GO:0005615">
    <property type="term" value="C:extracellular space"/>
    <property type="evidence" value="ECO:0007669"/>
    <property type="project" value="UniProtKB-UniRule"/>
</dbReference>
<comment type="similarity">
    <text evidence="2">Belongs to the BPI/LBP/Plunc superfamily. BPI/LBP family.</text>
</comment>
<dbReference type="InterPro" id="IPR030675">
    <property type="entry name" value="BPI/LBP"/>
</dbReference>
<keyword evidence="7" id="KW-0929">Antimicrobial</keyword>
<keyword evidence="7" id="KW-0732">Signal</keyword>
<dbReference type="PANTHER" id="PTHR10504">
    <property type="entry name" value="BACTERICIDAL PERMEABILITY-INCREASING BPI PROTEIN-RELATED"/>
    <property type="match status" value="1"/>
</dbReference>
<evidence type="ECO:0000256" key="7">
    <source>
        <dbReference type="RuleBase" id="RU369039"/>
    </source>
</evidence>
<evidence type="ECO:0000313" key="10">
    <source>
        <dbReference type="EMBL" id="KAK5894372.1"/>
    </source>
</evidence>
<keyword evidence="7" id="KW-0399">Innate immunity</keyword>
<dbReference type="Gene3D" id="3.15.10.10">
    <property type="entry name" value="Bactericidal permeability-increasing protein, domain 1"/>
    <property type="match status" value="1"/>
</dbReference>
<feature type="domain" description="Lipid-binding serum glycoprotein N-terminal" evidence="8">
    <location>
        <begin position="45"/>
        <end position="262"/>
    </location>
</feature>
<feature type="disulfide bond" evidence="6">
    <location>
        <begin position="166"/>
        <end position="205"/>
    </location>
</feature>
<dbReference type="SUPFAM" id="SSF55394">
    <property type="entry name" value="Bactericidal permeability-increasing protein, BPI"/>
    <property type="match status" value="2"/>
</dbReference>
<dbReference type="Proteomes" id="UP001335648">
    <property type="component" value="Unassembled WGS sequence"/>
</dbReference>